<evidence type="ECO:0000313" key="1">
    <source>
        <dbReference type="EMBL" id="SVE25537.1"/>
    </source>
</evidence>
<sequence>IWNSHFKAWTPVPKSIGATLLQEIRKRKGLSPEPPQASEFIDKE</sequence>
<proteinExistence type="predicted"/>
<dbReference type="AlphaFoldDB" id="A0A383BZD8"/>
<dbReference type="Gene3D" id="3.30.70.240">
    <property type="match status" value="1"/>
</dbReference>
<reference evidence="1" key="1">
    <citation type="submission" date="2018-05" db="EMBL/GenBank/DDBJ databases">
        <authorList>
            <person name="Lanie J.A."/>
            <person name="Ng W.-L."/>
            <person name="Kazmierczak K.M."/>
            <person name="Andrzejewski T.M."/>
            <person name="Davidsen T.M."/>
            <person name="Wayne K.J."/>
            <person name="Tettelin H."/>
            <person name="Glass J.I."/>
            <person name="Rusch D."/>
            <person name="Podicherti R."/>
            <person name="Tsui H.-C.T."/>
            <person name="Winkler M.E."/>
        </authorList>
    </citation>
    <scope>NUCLEOTIDE SEQUENCE</scope>
</reference>
<gene>
    <name evidence="1" type="ORF">METZ01_LOCUS478391</name>
</gene>
<protein>
    <submittedName>
        <fullName evidence="1">Uncharacterized protein</fullName>
    </submittedName>
</protein>
<name>A0A383BZD8_9ZZZZ</name>
<dbReference type="EMBL" id="UINC01204692">
    <property type="protein sequence ID" value="SVE25537.1"/>
    <property type="molecule type" value="Genomic_DNA"/>
</dbReference>
<organism evidence="1">
    <name type="scientific">marine metagenome</name>
    <dbReference type="NCBI Taxonomy" id="408172"/>
    <lineage>
        <taxon>unclassified sequences</taxon>
        <taxon>metagenomes</taxon>
        <taxon>ecological metagenomes</taxon>
    </lineage>
</organism>
<feature type="non-terminal residue" evidence="1">
    <location>
        <position position="1"/>
    </location>
</feature>
<accession>A0A383BZD8</accession>